<evidence type="ECO:0000256" key="1">
    <source>
        <dbReference type="SAM" id="MobiDB-lite"/>
    </source>
</evidence>
<dbReference type="PANTHER" id="PTHR35333:SF4">
    <property type="entry name" value="SLR0121 PROTEIN"/>
    <property type="match status" value="1"/>
</dbReference>
<proteinExistence type="predicted"/>
<dbReference type="GO" id="GO:0016787">
    <property type="term" value="F:hydrolase activity"/>
    <property type="evidence" value="ECO:0007669"/>
    <property type="project" value="UniProtKB-KW"/>
</dbReference>
<dbReference type="Proteomes" id="UP001056708">
    <property type="component" value="Chromosome"/>
</dbReference>
<dbReference type="PANTHER" id="PTHR35333">
    <property type="entry name" value="BETA-LACTAMASE"/>
    <property type="match status" value="1"/>
</dbReference>
<name>A0ABY5AQ20_9CYAN</name>
<feature type="domain" description="Beta-lactamase class A catalytic" evidence="2">
    <location>
        <begin position="229"/>
        <end position="439"/>
    </location>
</feature>
<dbReference type="SUPFAM" id="SSF56601">
    <property type="entry name" value="beta-lactamase/transpeptidase-like"/>
    <property type="match status" value="1"/>
</dbReference>
<dbReference type="Pfam" id="PF13354">
    <property type="entry name" value="Beta-lactamase2"/>
    <property type="match status" value="1"/>
</dbReference>
<feature type="region of interest" description="Disordered" evidence="1">
    <location>
        <begin position="1"/>
        <end position="146"/>
    </location>
</feature>
<feature type="compositionally biased region" description="Low complexity" evidence="1">
    <location>
        <begin position="104"/>
        <end position="124"/>
    </location>
</feature>
<dbReference type="InterPro" id="IPR045155">
    <property type="entry name" value="Beta-lactam_cat"/>
</dbReference>
<feature type="region of interest" description="Disordered" evidence="1">
    <location>
        <begin position="183"/>
        <end position="202"/>
    </location>
</feature>
<reference evidence="3" key="1">
    <citation type="submission" date="2022-06" db="EMBL/GenBank/DDBJ databases">
        <title>Genome sequence of Phormidium yuhuli AB48 isolated from an industrial photobioreactor environment.</title>
        <authorList>
            <person name="Qiu Y."/>
            <person name="Noonan A.J.C."/>
            <person name="Dofher K."/>
            <person name="Koch M."/>
            <person name="Kieft B."/>
            <person name="Lin X."/>
            <person name="Ziels R.M."/>
            <person name="Hallam S.J."/>
        </authorList>
    </citation>
    <scope>NUCLEOTIDE SEQUENCE</scope>
    <source>
        <strain evidence="3">AB48</strain>
    </source>
</reference>
<keyword evidence="3" id="KW-0378">Hydrolase</keyword>
<accession>A0ABY5AQ20</accession>
<dbReference type="EMBL" id="CP098611">
    <property type="protein sequence ID" value="USR91319.1"/>
    <property type="molecule type" value="Genomic_DNA"/>
</dbReference>
<sequence>MSNPPPRRSSRYESWSRRQWRTRLQAGAGSRSPRQAVNNKVTPISSRRRRREGAVNLPTPQRRRVRREPMLGSSVSFPSRRGTSPYLHRGVPGQIPLPPPTPRPSRSGSPSGRSGSGTTRKTGGQAQNRTGSAVGTPRRRRRRRLPVPAPLLPMLYGARLAIAGIGLSAVAGTLMALWTPVPSEGSLEPRESVETATPGSLQRSLGRELTDLTSQLQELVAEYPELTPGLMVLDVRTGDYAQIGQDRPFAAASTIKIPILVAVLQAVDEGQVRLDERLRLEESHIAGGAGRLQDEVPGLELSVLEVATSMMVESDNTATNLIIDRLGGMEALSHRFRGWGMQETVLEDWLPDLQGTNQTTPRELAGLLAQIERGELLSMASRDRMLRIMMLTENNGLLPRGVGEGGVIAHKTGNLRFMLADVGLVDVVNGQRYVLVALVERPEYDDRAVELIRELSARVYGYFAP</sequence>
<dbReference type="RefSeq" id="WP_252663346.1">
    <property type="nucleotide sequence ID" value="NZ_CP098611.1"/>
</dbReference>
<dbReference type="InterPro" id="IPR000871">
    <property type="entry name" value="Beta-lactam_class-A"/>
</dbReference>
<dbReference type="InterPro" id="IPR012338">
    <property type="entry name" value="Beta-lactam/transpept-like"/>
</dbReference>
<dbReference type="Gene3D" id="3.40.710.10">
    <property type="entry name" value="DD-peptidase/beta-lactamase superfamily"/>
    <property type="match status" value="1"/>
</dbReference>
<evidence type="ECO:0000313" key="4">
    <source>
        <dbReference type="Proteomes" id="UP001056708"/>
    </source>
</evidence>
<protein>
    <submittedName>
        <fullName evidence="3">Class A beta-lactamase-related serine hydrolase</fullName>
    </submittedName>
</protein>
<organism evidence="3 4">
    <name type="scientific">Phormidium yuhuli AB48</name>
    <dbReference type="NCBI Taxonomy" id="2940671"/>
    <lineage>
        <taxon>Bacteria</taxon>
        <taxon>Bacillati</taxon>
        <taxon>Cyanobacteriota</taxon>
        <taxon>Cyanophyceae</taxon>
        <taxon>Oscillatoriophycideae</taxon>
        <taxon>Oscillatoriales</taxon>
        <taxon>Oscillatoriaceae</taxon>
        <taxon>Phormidium</taxon>
        <taxon>Phormidium yuhuli</taxon>
    </lineage>
</organism>
<keyword evidence="4" id="KW-1185">Reference proteome</keyword>
<evidence type="ECO:0000259" key="2">
    <source>
        <dbReference type="Pfam" id="PF13354"/>
    </source>
</evidence>
<feature type="compositionally biased region" description="Polar residues" evidence="1">
    <location>
        <begin position="32"/>
        <end position="45"/>
    </location>
</feature>
<evidence type="ECO:0000313" key="3">
    <source>
        <dbReference type="EMBL" id="USR91319.1"/>
    </source>
</evidence>
<gene>
    <name evidence="3" type="ORF">NEA10_00825</name>
</gene>